<comment type="similarity">
    <text evidence="1">Belongs to the argonaute family. Ago subfamily.</text>
</comment>
<accession>A0A9K3EIT6</accession>
<evidence type="ECO:0000256" key="2">
    <source>
        <dbReference type="ARBA" id="ARBA00023158"/>
    </source>
</evidence>
<dbReference type="AlphaFoldDB" id="A0A9K3EIT6"/>
<dbReference type="InterPro" id="IPR036085">
    <property type="entry name" value="PAZ_dom_sf"/>
</dbReference>
<name>A0A9K3EIT6_HELAN</name>
<dbReference type="Gene3D" id="2.170.260.10">
    <property type="entry name" value="paz domain"/>
    <property type="match status" value="1"/>
</dbReference>
<sequence>MAATAFVEAVHVIDFVKQLLNRNDTTRPLSDADRVKIKKALKGVKVEITHRGTMRRRFNISGLTSQATRELQFTVGGDGDTVTKYVVDYFKDAYGFSIQHVHWPCLQLGGTHRKNYMPMEVCKIVAGQRYSRKLNERQVTALLKVTCQRPQDREHGILKVMLSNLPMNHHVMCKS</sequence>
<feature type="domain" description="PAZ" evidence="3">
    <location>
        <begin position="11"/>
        <end position="126"/>
    </location>
</feature>
<dbReference type="GO" id="GO:0003723">
    <property type="term" value="F:RNA binding"/>
    <property type="evidence" value="ECO:0007669"/>
    <property type="project" value="InterPro"/>
</dbReference>
<dbReference type="Pfam" id="PF02170">
    <property type="entry name" value="PAZ"/>
    <property type="match status" value="1"/>
</dbReference>
<dbReference type="Proteomes" id="UP000215914">
    <property type="component" value="Unassembled WGS sequence"/>
</dbReference>
<evidence type="ECO:0000256" key="1">
    <source>
        <dbReference type="ARBA" id="ARBA00008201"/>
    </source>
</evidence>
<dbReference type="SUPFAM" id="SSF101690">
    <property type="entry name" value="PAZ domain"/>
    <property type="match status" value="1"/>
</dbReference>
<keyword evidence="5" id="KW-1185">Reference proteome</keyword>
<dbReference type="InterPro" id="IPR003100">
    <property type="entry name" value="PAZ_dom"/>
</dbReference>
<keyword evidence="2" id="KW-0943">RNA-mediated gene silencing</keyword>
<comment type="caution">
    <text evidence="4">The sequence shown here is derived from an EMBL/GenBank/DDBJ whole genome shotgun (WGS) entry which is preliminary data.</text>
</comment>
<evidence type="ECO:0000259" key="3">
    <source>
        <dbReference type="PROSITE" id="PS50821"/>
    </source>
</evidence>
<proteinExistence type="inferred from homology"/>
<reference evidence="4" key="2">
    <citation type="submission" date="2020-06" db="EMBL/GenBank/DDBJ databases">
        <title>Helianthus annuus Genome sequencing and assembly Release 2.</title>
        <authorList>
            <person name="Gouzy J."/>
            <person name="Langlade N."/>
            <person name="Munos S."/>
        </authorList>
    </citation>
    <scope>NUCLEOTIDE SEQUENCE</scope>
    <source>
        <tissue evidence="4">Leaves</tissue>
    </source>
</reference>
<dbReference type="EMBL" id="MNCJ02000328">
    <property type="protein sequence ID" value="KAF5774451.1"/>
    <property type="molecule type" value="Genomic_DNA"/>
</dbReference>
<evidence type="ECO:0000313" key="4">
    <source>
        <dbReference type="EMBL" id="KAF5774451.1"/>
    </source>
</evidence>
<organism evidence="4 5">
    <name type="scientific">Helianthus annuus</name>
    <name type="common">Common sunflower</name>
    <dbReference type="NCBI Taxonomy" id="4232"/>
    <lineage>
        <taxon>Eukaryota</taxon>
        <taxon>Viridiplantae</taxon>
        <taxon>Streptophyta</taxon>
        <taxon>Embryophyta</taxon>
        <taxon>Tracheophyta</taxon>
        <taxon>Spermatophyta</taxon>
        <taxon>Magnoliopsida</taxon>
        <taxon>eudicotyledons</taxon>
        <taxon>Gunneridae</taxon>
        <taxon>Pentapetalae</taxon>
        <taxon>asterids</taxon>
        <taxon>campanulids</taxon>
        <taxon>Asterales</taxon>
        <taxon>Asteraceae</taxon>
        <taxon>Asteroideae</taxon>
        <taxon>Heliantheae alliance</taxon>
        <taxon>Heliantheae</taxon>
        <taxon>Helianthus</taxon>
    </lineage>
</organism>
<dbReference type="FunFam" id="2.170.260.10:FF:000001">
    <property type="entry name" value="Protein argonaute-2"/>
    <property type="match status" value="1"/>
</dbReference>
<reference evidence="4" key="1">
    <citation type="journal article" date="2017" name="Nature">
        <title>The sunflower genome provides insights into oil metabolism, flowering and Asterid evolution.</title>
        <authorList>
            <person name="Badouin H."/>
            <person name="Gouzy J."/>
            <person name="Grassa C.J."/>
            <person name="Murat F."/>
            <person name="Staton S.E."/>
            <person name="Cottret L."/>
            <person name="Lelandais-Briere C."/>
            <person name="Owens G.L."/>
            <person name="Carrere S."/>
            <person name="Mayjonade B."/>
            <person name="Legrand L."/>
            <person name="Gill N."/>
            <person name="Kane N.C."/>
            <person name="Bowers J.E."/>
            <person name="Hubner S."/>
            <person name="Bellec A."/>
            <person name="Berard A."/>
            <person name="Berges H."/>
            <person name="Blanchet N."/>
            <person name="Boniface M.C."/>
            <person name="Brunel D."/>
            <person name="Catrice O."/>
            <person name="Chaidir N."/>
            <person name="Claudel C."/>
            <person name="Donnadieu C."/>
            <person name="Faraut T."/>
            <person name="Fievet G."/>
            <person name="Helmstetter N."/>
            <person name="King M."/>
            <person name="Knapp S.J."/>
            <person name="Lai Z."/>
            <person name="Le Paslier M.C."/>
            <person name="Lippi Y."/>
            <person name="Lorenzon L."/>
            <person name="Mandel J.R."/>
            <person name="Marage G."/>
            <person name="Marchand G."/>
            <person name="Marquand E."/>
            <person name="Bret-Mestries E."/>
            <person name="Morien E."/>
            <person name="Nambeesan S."/>
            <person name="Nguyen T."/>
            <person name="Pegot-Espagnet P."/>
            <person name="Pouilly N."/>
            <person name="Raftis F."/>
            <person name="Sallet E."/>
            <person name="Schiex T."/>
            <person name="Thomas J."/>
            <person name="Vandecasteele C."/>
            <person name="Vares D."/>
            <person name="Vear F."/>
            <person name="Vautrin S."/>
            <person name="Crespi M."/>
            <person name="Mangin B."/>
            <person name="Burke J.M."/>
            <person name="Salse J."/>
            <person name="Munos S."/>
            <person name="Vincourt P."/>
            <person name="Rieseberg L.H."/>
            <person name="Langlade N.B."/>
        </authorList>
    </citation>
    <scope>NUCLEOTIDE SEQUENCE</scope>
    <source>
        <tissue evidence="4">Leaves</tissue>
    </source>
</reference>
<protein>
    <submittedName>
        <fullName evidence="4">Post-transcriptional gene silencing PAZ-Argonaute family</fullName>
    </submittedName>
</protein>
<gene>
    <name evidence="4" type="ORF">HanXRQr2_Chr13g0600571</name>
</gene>
<dbReference type="CDD" id="cd02846">
    <property type="entry name" value="PAZ_argonaute_like"/>
    <property type="match status" value="1"/>
</dbReference>
<dbReference type="Gramene" id="mRNA:HanXRQr2_Chr13g0600571">
    <property type="protein sequence ID" value="mRNA:HanXRQr2_Chr13g0600571"/>
    <property type="gene ID" value="HanXRQr2_Chr13g0600571"/>
</dbReference>
<dbReference type="PROSITE" id="PS50821">
    <property type="entry name" value="PAZ"/>
    <property type="match status" value="1"/>
</dbReference>
<dbReference type="SMART" id="SM00949">
    <property type="entry name" value="PAZ"/>
    <property type="match status" value="1"/>
</dbReference>
<dbReference type="PANTHER" id="PTHR22891">
    <property type="entry name" value="EUKARYOTIC TRANSLATION INITIATION FACTOR 2C"/>
    <property type="match status" value="1"/>
</dbReference>
<dbReference type="GO" id="GO:0031047">
    <property type="term" value="P:regulatory ncRNA-mediated gene silencing"/>
    <property type="evidence" value="ECO:0007669"/>
    <property type="project" value="UniProtKB-KW"/>
</dbReference>
<evidence type="ECO:0000313" key="5">
    <source>
        <dbReference type="Proteomes" id="UP000215914"/>
    </source>
</evidence>